<dbReference type="InterPro" id="IPR004358">
    <property type="entry name" value="Sig_transdc_His_kin-like_C"/>
</dbReference>
<proteinExistence type="predicted"/>
<dbReference type="EMBL" id="QBMN01000197">
    <property type="protein sequence ID" value="PZO34675.1"/>
    <property type="molecule type" value="Genomic_DNA"/>
</dbReference>
<dbReference type="InterPro" id="IPR005467">
    <property type="entry name" value="His_kinase_dom"/>
</dbReference>
<sequence>MVEDWQTLLLGPYIPHGHCYLWQPGLVWLHLLSDALIALSYWMIAGALVYFVQRRPDVPFKPLFWLFATFIMACGATHLLSVWTLWFPTYWVSGGVKAITALVSLFTALELVPRLPLALALPNATQLMDLNRALQEEIGDRKQAEADLRAAETEVRQLNRTLEDRVQRRTVQLEMANQQIEALLARERRDRNVLQAAKDNLQDTAERLNLALSAAQMGSWDWQLDTGSQIWSPQTERIMGFDPDTVAHTAETWATRVHPDDLPEIAVLIERAIADQSEFTGQYRVCWPDDSWHWVSAYGRVVETQDGCSQRLVGVMQDITAAKRAELSLRASETRFRGVFEQAAVGMARLNLQGHWIQVNQRLCDTLGYQPEDLINQHFQSITYEADKAQTDRYFRLLVSGEQTSCQVEKRYLRSDGSPVWALVTVSVESNAADGITGLIAIIEDIEDRKAVQQELLHRADELASTNLMLAHTTALLERRNAELDQFAYVASHDLKAPLRAIANLADWISEDLEGQIPAENRHQLELMRSRVQRMEGLINGLLEYSRVGRRQRSIVAVDLNLLLENVVDSLAPADGFNVNIPSDLPTLYSHKTSLGQVFANLINNAIKHHHSDQGQGTVNVTWRAKGAWLEFAIADDGPGIAPQYHDKIFTIFQTLKARDDFESTGIGLAVVKKIVEAEGGRVWLTSTVGAGTTFYFTWPFHKTPPAEEQQSTPETQ</sequence>
<dbReference type="InterPro" id="IPR035965">
    <property type="entry name" value="PAS-like_dom_sf"/>
</dbReference>
<evidence type="ECO:0000256" key="8">
    <source>
        <dbReference type="SAM" id="Phobius"/>
    </source>
</evidence>
<keyword evidence="8" id="KW-1133">Transmembrane helix</keyword>
<evidence type="ECO:0000259" key="11">
    <source>
        <dbReference type="PROSITE" id="PS50113"/>
    </source>
</evidence>
<feature type="coiled-coil region" evidence="7">
    <location>
        <begin position="127"/>
        <end position="214"/>
    </location>
</feature>
<feature type="transmembrane region" description="Helical" evidence="8">
    <location>
        <begin position="27"/>
        <end position="51"/>
    </location>
</feature>
<dbReference type="Gene3D" id="2.10.70.100">
    <property type="match status" value="1"/>
</dbReference>
<feature type="domain" description="PAS" evidence="10">
    <location>
        <begin position="231"/>
        <end position="276"/>
    </location>
</feature>
<dbReference type="PANTHER" id="PTHR43304:SF1">
    <property type="entry name" value="PAC DOMAIN-CONTAINING PROTEIN"/>
    <property type="match status" value="1"/>
</dbReference>
<dbReference type="SUPFAM" id="SSF55874">
    <property type="entry name" value="ATPase domain of HSP90 chaperone/DNA topoisomerase II/histidine kinase"/>
    <property type="match status" value="1"/>
</dbReference>
<dbReference type="Gene3D" id="3.30.565.10">
    <property type="entry name" value="Histidine kinase-like ATPase, C-terminal domain"/>
    <property type="match status" value="1"/>
</dbReference>
<feature type="domain" description="PAC" evidence="11">
    <location>
        <begin position="406"/>
        <end position="458"/>
    </location>
</feature>
<dbReference type="AlphaFoldDB" id="A0A2W4XJB1"/>
<evidence type="ECO:0000259" key="9">
    <source>
        <dbReference type="PROSITE" id="PS50109"/>
    </source>
</evidence>
<keyword evidence="4" id="KW-0808">Transferase</keyword>
<dbReference type="SMART" id="SM00086">
    <property type="entry name" value="PAC"/>
    <property type="match status" value="2"/>
</dbReference>
<dbReference type="InterPro" id="IPR036890">
    <property type="entry name" value="HATPase_C_sf"/>
</dbReference>
<dbReference type="EC" id="2.7.13.3" evidence="2"/>
<dbReference type="Pfam" id="PF25487">
    <property type="entry name" value="ETR1_N"/>
    <property type="match status" value="1"/>
</dbReference>
<dbReference type="GO" id="GO:0000155">
    <property type="term" value="F:phosphorelay sensor kinase activity"/>
    <property type="evidence" value="ECO:0007669"/>
    <property type="project" value="InterPro"/>
</dbReference>
<dbReference type="SMART" id="SM00091">
    <property type="entry name" value="PAS"/>
    <property type="match status" value="2"/>
</dbReference>
<dbReference type="PROSITE" id="PS50112">
    <property type="entry name" value="PAS"/>
    <property type="match status" value="2"/>
</dbReference>
<dbReference type="InterPro" id="IPR001610">
    <property type="entry name" value="PAC"/>
</dbReference>
<evidence type="ECO:0000256" key="7">
    <source>
        <dbReference type="SAM" id="Coils"/>
    </source>
</evidence>
<dbReference type="PROSITE" id="PS50109">
    <property type="entry name" value="HIS_KIN"/>
    <property type="match status" value="1"/>
</dbReference>
<dbReference type="PANTHER" id="PTHR43304">
    <property type="entry name" value="PHYTOCHROME-LIKE PROTEIN CPH1"/>
    <property type="match status" value="1"/>
</dbReference>
<comment type="caution">
    <text evidence="12">The sequence shown here is derived from an EMBL/GenBank/DDBJ whole genome shotgun (WGS) entry which is preliminary data.</text>
</comment>
<dbReference type="SUPFAM" id="SSF55785">
    <property type="entry name" value="PYP-like sensor domain (PAS domain)"/>
    <property type="match status" value="2"/>
</dbReference>
<dbReference type="InterPro" id="IPR052162">
    <property type="entry name" value="Sensor_kinase/Photoreceptor"/>
</dbReference>
<dbReference type="Gene3D" id="3.30.450.20">
    <property type="entry name" value="PAS domain"/>
    <property type="match status" value="2"/>
</dbReference>
<keyword evidence="6" id="KW-0902">Two-component regulatory system</keyword>
<evidence type="ECO:0000256" key="1">
    <source>
        <dbReference type="ARBA" id="ARBA00000085"/>
    </source>
</evidence>
<dbReference type="Pfam" id="PF13426">
    <property type="entry name" value="PAS_9"/>
    <property type="match status" value="1"/>
</dbReference>
<accession>A0A2W4XJB1</accession>
<dbReference type="Proteomes" id="UP000249081">
    <property type="component" value="Unassembled WGS sequence"/>
</dbReference>
<evidence type="ECO:0000256" key="6">
    <source>
        <dbReference type="ARBA" id="ARBA00023012"/>
    </source>
</evidence>
<evidence type="ECO:0000256" key="3">
    <source>
        <dbReference type="ARBA" id="ARBA00022553"/>
    </source>
</evidence>
<dbReference type="InterPro" id="IPR000014">
    <property type="entry name" value="PAS"/>
</dbReference>
<feature type="domain" description="PAS" evidence="10">
    <location>
        <begin position="332"/>
        <end position="402"/>
    </location>
</feature>
<dbReference type="CDD" id="cd00082">
    <property type="entry name" value="HisKA"/>
    <property type="match status" value="1"/>
</dbReference>
<dbReference type="InterPro" id="IPR013655">
    <property type="entry name" value="PAS_fold_3"/>
</dbReference>
<keyword evidence="8" id="KW-0472">Membrane</keyword>
<dbReference type="InterPro" id="IPR000700">
    <property type="entry name" value="PAS-assoc_C"/>
</dbReference>
<dbReference type="Gene3D" id="1.10.287.130">
    <property type="match status" value="1"/>
</dbReference>
<dbReference type="SUPFAM" id="SSF47384">
    <property type="entry name" value="Homodimeric domain of signal transducing histidine kinase"/>
    <property type="match status" value="1"/>
</dbReference>
<evidence type="ECO:0000313" key="12">
    <source>
        <dbReference type="EMBL" id="PZO34675.1"/>
    </source>
</evidence>
<dbReference type="SMART" id="SM00388">
    <property type="entry name" value="HisKA"/>
    <property type="match status" value="1"/>
</dbReference>
<dbReference type="Pfam" id="PF00512">
    <property type="entry name" value="HisKA"/>
    <property type="match status" value="1"/>
</dbReference>
<feature type="domain" description="Histidine kinase" evidence="9">
    <location>
        <begin position="490"/>
        <end position="703"/>
    </location>
</feature>
<evidence type="ECO:0000256" key="2">
    <source>
        <dbReference type="ARBA" id="ARBA00012438"/>
    </source>
</evidence>
<feature type="transmembrane region" description="Helical" evidence="8">
    <location>
        <begin position="63"/>
        <end position="84"/>
    </location>
</feature>
<reference evidence="13" key="1">
    <citation type="submission" date="2018-04" db="EMBL/GenBank/DDBJ databases">
        <authorList>
            <person name="Cornet L."/>
        </authorList>
    </citation>
    <scope>NUCLEOTIDE SEQUENCE [LARGE SCALE GENOMIC DNA]</scope>
</reference>
<organism evidence="12 13">
    <name type="scientific">Shackletoniella antarctica</name>
    <dbReference type="NCBI Taxonomy" id="268115"/>
    <lineage>
        <taxon>Bacteria</taxon>
        <taxon>Bacillati</taxon>
        <taxon>Cyanobacteriota</taxon>
        <taxon>Cyanophyceae</taxon>
        <taxon>Oculatellales</taxon>
        <taxon>Oculatellaceae</taxon>
        <taxon>Shackletoniella</taxon>
    </lineage>
</organism>
<dbReference type="Pfam" id="PF08447">
    <property type="entry name" value="PAS_3"/>
    <property type="match status" value="1"/>
</dbReference>
<reference evidence="12 13" key="2">
    <citation type="submission" date="2018-06" db="EMBL/GenBank/DDBJ databases">
        <title>Metagenomic assembly of (sub)arctic Cyanobacteria and their associated microbiome from non-axenic cultures.</title>
        <authorList>
            <person name="Baurain D."/>
        </authorList>
    </citation>
    <scope>NUCLEOTIDE SEQUENCE [LARGE SCALE GENOMIC DNA]</scope>
    <source>
        <strain evidence="12">ULC041bin1</strain>
    </source>
</reference>
<dbReference type="CDD" id="cd00130">
    <property type="entry name" value="PAS"/>
    <property type="match status" value="2"/>
</dbReference>
<keyword evidence="8" id="KW-0812">Transmembrane</keyword>
<evidence type="ECO:0000313" key="13">
    <source>
        <dbReference type="Proteomes" id="UP000249081"/>
    </source>
</evidence>
<evidence type="ECO:0000259" key="10">
    <source>
        <dbReference type="PROSITE" id="PS50112"/>
    </source>
</evidence>
<evidence type="ECO:0000256" key="5">
    <source>
        <dbReference type="ARBA" id="ARBA00022777"/>
    </source>
</evidence>
<dbReference type="PROSITE" id="PS50113">
    <property type="entry name" value="PAC"/>
    <property type="match status" value="2"/>
</dbReference>
<dbReference type="NCBIfam" id="TIGR00229">
    <property type="entry name" value="sensory_box"/>
    <property type="match status" value="2"/>
</dbReference>
<name>A0A2W4XJB1_9CYAN</name>
<feature type="domain" description="PAC" evidence="11">
    <location>
        <begin position="279"/>
        <end position="331"/>
    </location>
</feature>
<dbReference type="PRINTS" id="PR00344">
    <property type="entry name" value="BCTRLSENSOR"/>
</dbReference>
<protein>
    <recommendedName>
        <fullName evidence="2">histidine kinase</fullName>
        <ecNumber evidence="2">2.7.13.3</ecNumber>
    </recommendedName>
</protein>
<gene>
    <name evidence="12" type="ORF">DCF17_20020</name>
</gene>
<dbReference type="InterPro" id="IPR058544">
    <property type="entry name" value="ETR1_N"/>
</dbReference>
<dbReference type="Pfam" id="PF02518">
    <property type="entry name" value="HATPase_c"/>
    <property type="match status" value="1"/>
</dbReference>
<dbReference type="InterPro" id="IPR036097">
    <property type="entry name" value="HisK_dim/P_sf"/>
</dbReference>
<comment type="catalytic activity">
    <reaction evidence="1">
        <text>ATP + protein L-histidine = ADP + protein N-phospho-L-histidine.</text>
        <dbReference type="EC" id="2.7.13.3"/>
    </reaction>
</comment>
<dbReference type="InterPro" id="IPR003594">
    <property type="entry name" value="HATPase_dom"/>
</dbReference>
<dbReference type="SMART" id="SM00387">
    <property type="entry name" value="HATPase_c"/>
    <property type="match status" value="1"/>
</dbReference>
<evidence type="ECO:0000256" key="4">
    <source>
        <dbReference type="ARBA" id="ARBA00022679"/>
    </source>
</evidence>
<keyword evidence="5 12" id="KW-0418">Kinase</keyword>
<dbReference type="InterPro" id="IPR003661">
    <property type="entry name" value="HisK_dim/P_dom"/>
</dbReference>
<keyword evidence="7" id="KW-0175">Coiled coil</keyword>
<keyword evidence="3" id="KW-0597">Phosphoprotein</keyword>